<keyword evidence="2" id="KW-1185">Reference proteome</keyword>
<dbReference type="Proteomes" id="UP001311232">
    <property type="component" value="Unassembled WGS sequence"/>
</dbReference>
<dbReference type="AlphaFoldDB" id="A0AAV9R0L7"/>
<sequence length="102" mass="12148">MKRKKNLSQILLLMGIHIYNTTQFSCIFAEQLRNGKTIIEEEHDKLVSVMAHSEFHLSSKSFHHESHLIEPPKWNEDLVYSAYFDFPFRKDICMKYIKCTIK</sequence>
<evidence type="ECO:0000313" key="1">
    <source>
        <dbReference type="EMBL" id="KAK5601907.1"/>
    </source>
</evidence>
<protein>
    <submittedName>
        <fullName evidence="1">Uncharacterized protein</fullName>
    </submittedName>
</protein>
<dbReference type="EMBL" id="JAHHUM010002640">
    <property type="protein sequence ID" value="KAK5601907.1"/>
    <property type="molecule type" value="Genomic_DNA"/>
</dbReference>
<gene>
    <name evidence="1" type="ORF">CRENBAI_019088</name>
</gene>
<accession>A0AAV9R0L7</accession>
<proteinExistence type="predicted"/>
<comment type="caution">
    <text evidence="1">The sequence shown here is derived from an EMBL/GenBank/DDBJ whole genome shotgun (WGS) entry which is preliminary data.</text>
</comment>
<organism evidence="1 2">
    <name type="scientific">Crenichthys baileyi</name>
    <name type="common">White River springfish</name>
    <dbReference type="NCBI Taxonomy" id="28760"/>
    <lineage>
        <taxon>Eukaryota</taxon>
        <taxon>Metazoa</taxon>
        <taxon>Chordata</taxon>
        <taxon>Craniata</taxon>
        <taxon>Vertebrata</taxon>
        <taxon>Euteleostomi</taxon>
        <taxon>Actinopterygii</taxon>
        <taxon>Neopterygii</taxon>
        <taxon>Teleostei</taxon>
        <taxon>Neoteleostei</taxon>
        <taxon>Acanthomorphata</taxon>
        <taxon>Ovalentaria</taxon>
        <taxon>Atherinomorphae</taxon>
        <taxon>Cyprinodontiformes</taxon>
        <taxon>Goodeidae</taxon>
        <taxon>Crenichthys</taxon>
    </lineage>
</organism>
<evidence type="ECO:0000313" key="2">
    <source>
        <dbReference type="Proteomes" id="UP001311232"/>
    </source>
</evidence>
<name>A0AAV9R0L7_9TELE</name>
<reference evidence="1 2" key="1">
    <citation type="submission" date="2021-06" db="EMBL/GenBank/DDBJ databases">
        <authorList>
            <person name="Palmer J.M."/>
        </authorList>
    </citation>
    <scope>NUCLEOTIDE SEQUENCE [LARGE SCALE GENOMIC DNA]</scope>
    <source>
        <strain evidence="1 2">MEX-2019</strain>
        <tissue evidence="1">Muscle</tissue>
    </source>
</reference>